<dbReference type="CDD" id="cd00801">
    <property type="entry name" value="INT_P4_C"/>
    <property type="match status" value="1"/>
</dbReference>
<feature type="domain" description="Core-binding (CB)" evidence="7">
    <location>
        <begin position="97"/>
        <end position="178"/>
    </location>
</feature>
<evidence type="ECO:0000256" key="1">
    <source>
        <dbReference type="ARBA" id="ARBA00008857"/>
    </source>
</evidence>
<evidence type="ECO:0000256" key="3">
    <source>
        <dbReference type="ARBA" id="ARBA00023125"/>
    </source>
</evidence>
<dbReference type="PANTHER" id="PTHR30629">
    <property type="entry name" value="PROPHAGE INTEGRASE"/>
    <property type="match status" value="1"/>
</dbReference>
<evidence type="ECO:0000256" key="5">
    <source>
        <dbReference type="PROSITE-ProRule" id="PRU01248"/>
    </source>
</evidence>
<dbReference type="PROSITE" id="PS51898">
    <property type="entry name" value="TYR_RECOMBINASE"/>
    <property type="match status" value="1"/>
</dbReference>
<dbReference type="InterPro" id="IPR038488">
    <property type="entry name" value="Integrase_DNA-bd_sf"/>
</dbReference>
<keyword evidence="2" id="KW-0229">DNA integration</keyword>
<dbReference type="PROSITE" id="PS51900">
    <property type="entry name" value="CB"/>
    <property type="match status" value="1"/>
</dbReference>
<evidence type="ECO:0000313" key="8">
    <source>
        <dbReference type="EMBL" id="MXO63758.1"/>
    </source>
</evidence>
<dbReference type="EMBL" id="WTYN01000003">
    <property type="protein sequence ID" value="MXO63758.1"/>
    <property type="molecule type" value="Genomic_DNA"/>
</dbReference>
<dbReference type="InterPro" id="IPR050808">
    <property type="entry name" value="Phage_Integrase"/>
</dbReference>
<accession>A0A844YL56</accession>
<dbReference type="InterPro" id="IPR002104">
    <property type="entry name" value="Integrase_catalytic"/>
</dbReference>
<name>A0A844YL56_9SPHN</name>
<evidence type="ECO:0000313" key="9">
    <source>
        <dbReference type="Proteomes" id="UP000445582"/>
    </source>
</evidence>
<dbReference type="InterPro" id="IPR053876">
    <property type="entry name" value="Phage_int_M"/>
</dbReference>
<dbReference type="InterPro" id="IPR013762">
    <property type="entry name" value="Integrase-like_cat_sf"/>
</dbReference>
<comment type="caution">
    <text evidence="8">The sequence shown here is derived from an EMBL/GenBank/DDBJ whole genome shotgun (WGS) entry which is preliminary data.</text>
</comment>
<evidence type="ECO:0000256" key="4">
    <source>
        <dbReference type="ARBA" id="ARBA00023172"/>
    </source>
</evidence>
<evidence type="ECO:0000256" key="2">
    <source>
        <dbReference type="ARBA" id="ARBA00022908"/>
    </source>
</evidence>
<dbReference type="Pfam" id="PF13356">
    <property type="entry name" value="Arm-DNA-bind_3"/>
    <property type="match status" value="1"/>
</dbReference>
<organism evidence="8 9">
    <name type="scientific">Qipengyuania oceanensis</name>
    <dbReference type="NCBI Taxonomy" id="1463597"/>
    <lineage>
        <taxon>Bacteria</taxon>
        <taxon>Pseudomonadati</taxon>
        <taxon>Pseudomonadota</taxon>
        <taxon>Alphaproteobacteria</taxon>
        <taxon>Sphingomonadales</taxon>
        <taxon>Erythrobacteraceae</taxon>
        <taxon>Qipengyuania</taxon>
    </lineage>
</organism>
<protein>
    <submittedName>
        <fullName evidence="8">Integrase arm-type DNA-binding domain-containing protein</fullName>
    </submittedName>
</protein>
<dbReference type="Gene3D" id="1.10.443.10">
    <property type="entry name" value="Intergrase catalytic core"/>
    <property type="match status" value="1"/>
</dbReference>
<feature type="domain" description="Tyr recombinase" evidence="6">
    <location>
        <begin position="202"/>
        <end position="412"/>
    </location>
</feature>
<gene>
    <name evidence="8" type="ORF">GRI48_12125</name>
</gene>
<keyword evidence="9" id="KW-1185">Reference proteome</keyword>
<dbReference type="Pfam" id="PF22022">
    <property type="entry name" value="Phage_int_M"/>
    <property type="match status" value="1"/>
</dbReference>
<dbReference type="Proteomes" id="UP000445582">
    <property type="component" value="Unassembled WGS sequence"/>
</dbReference>
<evidence type="ECO:0000259" key="6">
    <source>
        <dbReference type="PROSITE" id="PS51898"/>
    </source>
</evidence>
<dbReference type="InterPro" id="IPR010998">
    <property type="entry name" value="Integrase_recombinase_N"/>
</dbReference>
<dbReference type="GO" id="GO:0003677">
    <property type="term" value="F:DNA binding"/>
    <property type="evidence" value="ECO:0007669"/>
    <property type="project" value="UniProtKB-UniRule"/>
</dbReference>
<keyword evidence="3 5" id="KW-0238">DNA-binding</keyword>
<comment type="similarity">
    <text evidence="1">Belongs to the 'phage' integrase family.</text>
</comment>
<dbReference type="Gene3D" id="1.10.150.130">
    <property type="match status" value="1"/>
</dbReference>
<keyword evidence="4" id="KW-0233">DNA recombination</keyword>
<dbReference type="InterPro" id="IPR011010">
    <property type="entry name" value="DNA_brk_join_enz"/>
</dbReference>
<dbReference type="Gene3D" id="3.30.160.390">
    <property type="entry name" value="Integrase, DNA-binding domain"/>
    <property type="match status" value="1"/>
</dbReference>
<sequence length="437" mass="49555">MLTDKAVRAAAAREKAYKLADSRGLHLHIAVSGHKSWRYKYRFDKKERLLTLGAYPELSLADAREKRDEAKKILRAGRDPRHRATRNRLVGQNEPAASFENVAREWHALQIDRWKPVHANDVITSLERDVFPHLGAMPLDEIDKPLLLSILRKIENRGAIETARRIKQRVAAIYRFANAKGAKLENPATDINDALKPLPPSKRYPALTKIDEIRTLIGDIDRAGASPVNRLAGRLLALTAQRPGMVRFMEWEDITGIDWGDSSSESGTALWKVPAEKIKQELQLRSDEAFEHPVPLSAQAVEALRAVRWLTGRSPFVFPGARSGLKPISENAIGYLYNREGYKGLHVPHGWRSSFSTIMNEQAERDLGSDVRLLADRMIIDLMLAHTPKGMSASELRYNRAAYMPRRRELAQRWADMILEGAITPEEIIDSPRRKRR</sequence>
<dbReference type="GO" id="GO:0015074">
    <property type="term" value="P:DNA integration"/>
    <property type="evidence" value="ECO:0007669"/>
    <property type="project" value="UniProtKB-KW"/>
</dbReference>
<dbReference type="GO" id="GO:0006310">
    <property type="term" value="P:DNA recombination"/>
    <property type="evidence" value="ECO:0007669"/>
    <property type="project" value="UniProtKB-KW"/>
</dbReference>
<proteinExistence type="inferred from homology"/>
<dbReference type="OrthoDB" id="7388552at2"/>
<dbReference type="RefSeq" id="WP_160676615.1">
    <property type="nucleotide sequence ID" value="NZ_WTYN01000003.1"/>
</dbReference>
<dbReference type="InterPro" id="IPR025166">
    <property type="entry name" value="Integrase_DNA_bind_dom"/>
</dbReference>
<dbReference type="SUPFAM" id="SSF56349">
    <property type="entry name" value="DNA breaking-rejoining enzymes"/>
    <property type="match status" value="1"/>
</dbReference>
<dbReference type="PANTHER" id="PTHR30629:SF2">
    <property type="entry name" value="PROPHAGE INTEGRASE INTS-RELATED"/>
    <property type="match status" value="1"/>
</dbReference>
<evidence type="ECO:0000259" key="7">
    <source>
        <dbReference type="PROSITE" id="PS51900"/>
    </source>
</evidence>
<reference evidence="8 9" key="1">
    <citation type="submission" date="2019-12" db="EMBL/GenBank/DDBJ databases">
        <title>Genomic-based taxomic classification of the family Erythrobacteraceae.</title>
        <authorList>
            <person name="Xu L."/>
        </authorList>
    </citation>
    <scope>NUCLEOTIDE SEQUENCE [LARGE SCALE GENOMIC DNA]</scope>
    <source>
        <strain evidence="8 9">MCCC 1A09965</strain>
    </source>
</reference>
<dbReference type="AlphaFoldDB" id="A0A844YL56"/>
<dbReference type="InterPro" id="IPR044068">
    <property type="entry name" value="CB"/>
</dbReference>